<evidence type="ECO:0000313" key="8">
    <source>
        <dbReference type="EMBL" id="TVY91964.1"/>
    </source>
</evidence>
<comment type="subcellular location">
    <subcellularLocation>
        <location evidence="1">Golgi apparatus</location>
        <location evidence="1">trans-Golgi network</location>
    </subcellularLocation>
</comment>
<comment type="similarity">
    <text evidence="2">Belongs to the VPS54 family.</text>
</comment>
<dbReference type="GO" id="GO:0015031">
    <property type="term" value="P:protein transport"/>
    <property type="evidence" value="ECO:0007669"/>
    <property type="project" value="UniProtKB-KW"/>
</dbReference>
<protein>
    <submittedName>
        <fullName evidence="8">Uncharacterized protein</fullName>
    </submittedName>
</protein>
<dbReference type="GO" id="GO:0042147">
    <property type="term" value="P:retrograde transport, endosome to Golgi"/>
    <property type="evidence" value="ECO:0007669"/>
    <property type="project" value="InterPro"/>
</dbReference>
<dbReference type="GO" id="GO:0005829">
    <property type="term" value="C:cytosol"/>
    <property type="evidence" value="ECO:0007669"/>
    <property type="project" value="GOC"/>
</dbReference>
<accession>A0A559MG92</accession>
<keyword evidence="4" id="KW-0653">Protein transport</keyword>
<dbReference type="GO" id="GO:0000938">
    <property type="term" value="C:GARP complex"/>
    <property type="evidence" value="ECO:0007669"/>
    <property type="project" value="InterPro"/>
</dbReference>
<evidence type="ECO:0000256" key="2">
    <source>
        <dbReference type="ARBA" id="ARBA00009150"/>
    </source>
</evidence>
<dbReference type="PANTHER" id="PTHR12965">
    <property type="entry name" value="VACUOLAR PROTEIN SORTING 54"/>
    <property type="match status" value="1"/>
</dbReference>
<evidence type="ECO:0000256" key="7">
    <source>
        <dbReference type="SAM" id="MobiDB-lite"/>
    </source>
</evidence>
<evidence type="ECO:0000256" key="3">
    <source>
        <dbReference type="ARBA" id="ARBA00022448"/>
    </source>
</evidence>
<reference evidence="8 9" key="1">
    <citation type="submission" date="2018-05" db="EMBL/GenBank/DDBJ databases">
        <title>Genome sequencing and assembly of the regulated plant pathogen Lachnellula willkommii and related sister species for the development of diagnostic species identification markers.</title>
        <authorList>
            <person name="Giroux E."/>
            <person name="Bilodeau G."/>
        </authorList>
    </citation>
    <scope>NUCLEOTIDE SEQUENCE [LARGE SCALE GENOMIC DNA]</scope>
    <source>
        <strain evidence="8 9">CBS 172.35</strain>
    </source>
</reference>
<dbReference type="EMBL" id="QGML01000419">
    <property type="protein sequence ID" value="TVY91964.1"/>
    <property type="molecule type" value="Genomic_DNA"/>
</dbReference>
<feature type="compositionally biased region" description="Basic and acidic residues" evidence="7">
    <location>
        <begin position="133"/>
        <end position="158"/>
    </location>
</feature>
<evidence type="ECO:0000256" key="5">
    <source>
        <dbReference type="ARBA" id="ARBA00023034"/>
    </source>
</evidence>
<dbReference type="Proteomes" id="UP000315522">
    <property type="component" value="Unassembled WGS sequence"/>
</dbReference>
<organism evidence="8 9">
    <name type="scientific">Lachnellula willkommii</name>
    <dbReference type="NCBI Taxonomy" id="215461"/>
    <lineage>
        <taxon>Eukaryota</taxon>
        <taxon>Fungi</taxon>
        <taxon>Dikarya</taxon>
        <taxon>Ascomycota</taxon>
        <taxon>Pezizomycotina</taxon>
        <taxon>Leotiomycetes</taxon>
        <taxon>Helotiales</taxon>
        <taxon>Lachnaceae</taxon>
        <taxon>Lachnellula</taxon>
    </lineage>
</organism>
<evidence type="ECO:0000256" key="6">
    <source>
        <dbReference type="ARBA" id="ARBA00023054"/>
    </source>
</evidence>
<dbReference type="InterPro" id="IPR039745">
    <property type="entry name" value="Vps54"/>
</dbReference>
<evidence type="ECO:0000256" key="4">
    <source>
        <dbReference type="ARBA" id="ARBA00022927"/>
    </source>
</evidence>
<comment type="caution">
    <text evidence="8">The sequence shown here is derived from an EMBL/GenBank/DDBJ whole genome shotgun (WGS) entry which is preliminary data.</text>
</comment>
<keyword evidence="5" id="KW-0333">Golgi apparatus</keyword>
<feature type="region of interest" description="Disordered" evidence="7">
    <location>
        <begin position="104"/>
        <end position="158"/>
    </location>
</feature>
<keyword evidence="3" id="KW-0813">Transport</keyword>
<sequence>MKLIDWENAGKDGVNTYMETLTKETRTLHRVLSNYLPAMTVQGIMEPVFKSYKEQLGKSLGDVSLGSEAAQSRMLRDAEHFKARIGGLDGAGDTGDFVVNLVKEKNVPKTVPKTKVPSPPPVKEEPATNGNEHTPETSENGKEIEKASEEKGNEKAPG</sequence>
<dbReference type="GO" id="GO:0006896">
    <property type="term" value="P:Golgi to vacuole transport"/>
    <property type="evidence" value="ECO:0007669"/>
    <property type="project" value="TreeGrafter"/>
</dbReference>
<dbReference type="AlphaFoldDB" id="A0A559MG92"/>
<dbReference type="PANTHER" id="PTHR12965:SF0">
    <property type="entry name" value="VACUOLAR PROTEIN SORTING-ASSOCIATED PROTEIN 54"/>
    <property type="match status" value="1"/>
</dbReference>
<keyword evidence="9" id="KW-1185">Reference proteome</keyword>
<proteinExistence type="inferred from homology"/>
<evidence type="ECO:0000313" key="9">
    <source>
        <dbReference type="Proteomes" id="UP000315522"/>
    </source>
</evidence>
<keyword evidence="6" id="KW-0175">Coiled coil</keyword>
<dbReference type="GO" id="GO:0019905">
    <property type="term" value="F:syntaxin binding"/>
    <property type="evidence" value="ECO:0007669"/>
    <property type="project" value="TreeGrafter"/>
</dbReference>
<evidence type="ECO:0000256" key="1">
    <source>
        <dbReference type="ARBA" id="ARBA00004601"/>
    </source>
</evidence>
<gene>
    <name evidence="8" type="ORF">LAWI1_G003456</name>
</gene>
<name>A0A559MG92_9HELO</name>